<protein>
    <submittedName>
        <fullName evidence="1">Uncharacterized protein</fullName>
    </submittedName>
</protein>
<keyword evidence="2" id="KW-1185">Reference proteome</keyword>
<name>A0ACB6ZVL3_THEGA</name>
<accession>A0ACB6ZVL3</accession>
<reference evidence="1" key="2">
    <citation type="journal article" date="2020" name="Nat. Commun.">
        <title>Large-scale genome sequencing of mycorrhizal fungi provides insights into the early evolution of symbiotic traits.</title>
        <authorList>
            <person name="Miyauchi S."/>
            <person name="Kiss E."/>
            <person name="Kuo A."/>
            <person name="Drula E."/>
            <person name="Kohler A."/>
            <person name="Sanchez-Garcia M."/>
            <person name="Morin E."/>
            <person name="Andreopoulos B."/>
            <person name="Barry K.W."/>
            <person name="Bonito G."/>
            <person name="Buee M."/>
            <person name="Carver A."/>
            <person name="Chen C."/>
            <person name="Cichocki N."/>
            <person name="Clum A."/>
            <person name="Culley D."/>
            <person name="Crous P.W."/>
            <person name="Fauchery L."/>
            <person name="Girlanda M."/>
            <person name="Hayes R.D."/>
            <person name="Keri Z."/>
            <person name="LaButti K."/>
            <person name="Lipzen A."/>
            <person name="Lombard V."/>
            <person name="Magnuson J."/>
            <person name="Maillard F."/>
            <person name="Murat C."/>
            <person name="Nolan M."/>
            <person name="Ohm R.A."/>
            <person name="Pangilinan J."/>
            <person name="Pereira M.F."/>
            <person name="Perotto S."/>
            <person name="Peter M."/>
            <person name="Pfister S."/>
            <person name="Riley R."/>
            <person name="Sitrit Y."/>
            <person name="Stielow J.B."/>
            <person name="Szollosi G."/>
            <person name="Zifcakova L."/>
            <person name="Stursova M."/>
            <person name="Spatafora J.W."/>
            <person name="Tedersoo L."/>
            <person name="Vaario L.M."/>
            <person name="Yamada A."/>
            <person name="Yan M."/>
            <person name="Wang P."/>
            <person name="Xu J."/>
            <person name="Bruns T."/>
            <person name="Baldrian P."/>
            <person name="Vilgalys R."/>
            <person name="Dunand C."/>
            <person name="Henrissat B."/>
            <person name="Grigoriev I.V."/>
            <person name="Hibbett D."/>
            <person name="Nagy L.G."/>
            <person name="Martin F.M."/>
        </authorList>
    </citation>
    <scope>NUCLEOTIDE SEQUENCE</scope>
    <source>
        <strain evidence="1">P2</strain>
    </source>
</reference>
<comment type="caution">
    <text evidence="1">The sequence shown here is derived from an EMBL/GenBank/DDBJ whole genome shotgun (WGS) entry which is preliminary data.</text>
</comment>
<gene>
    <name evidence="1" type="ORF">BDM02DRAFT_3182878</name>
</gene>
<dbReference type="Proteomes" id="UP000886501">
    <property type="component" value="Unassembled WGS sequence"/>
</dbReference>
<sequence length="949" mass="107955">MKGARKGEKSETESPPLQVDPKCFQDALRAFFQPIKTDDPRLDFYTMYNREATGYDTDYVKKYDDDLNTTLIFAGLFSAVSSAFVIGVQPKLEPDPNEQSVALLRVILLTLNRSAILGETPVVPPVWKHPPSKIVTVTCLMYASLLMSLLAAFVAMLGKQWLNRYMRNSGGFISKIVSQYATYPSGRLAILLMLMIDRCGDRQRKFDGLKKWRLDFFIESLPVMLQIALLLACGLCRYMAAINPFVAGVLIAFTVLGVLFYVGIVTAGTSSHDCPFQAPGSSALRSLWTKIRPHLVTAVLLTITPLRNLGGIVQYRIFCIMVCLPCVNIRHHFRGLSEKIQLGILHVGLRLPQTVLNIHRRLRHSPLPTVQENSRSAPSQIDVPWLTPKDLATILTTSTNDARCVSWILRNITDPEVLDAAIRLAGTIRWFEDGIDVEPPYELIVSTFHACFGSNKEVYPGSRDRAYYSGRAILWIHTLAKYHDHDLGQLLAVSTTTSVDLRFYNLFDVWPRATPPHLQWISNVLLHLSWINRATLDSWTISTFINNAGKYTVPLDALLNRLLAWCTFLGSTVEEEVLKVQDKFDRLEQSLHQLSKAIVSAINATHPQRLLIQAILRDLTKLENLPRCITEMAYEWCSATRENHSSFEGWESVLLLSLEVGFRHLNLQRGWIDAKLIHTEHHQELVDVVFESKDSEEIADLLHAWTARGWHNQPARTLLDACVGHLVGLHHMVPFSPRLRRLVIRFIELIGYEGFEEVGAERFIGLLNHLHIGIEDMDHGDKWLQILFDTIRSPEGTRCLPIQSWELLVELVLFLQWIDAEHSPQVTASLLEAQEWDKLECWMGVVWMVWPPGTDEMTGDFEHAMMTLFRQRPSAVEKHTRWMEQWSEGEGVPESFQQTCERSHEIVQVDVLSSPLPDERAEESLRSPPPPSLLSRGNTFWESLPYHAF</sequence>
<organism evidence="1 2">
    <name type="scientific">Thelephora ganbajun</name>
    <name type="common">Ganba fungus</name>
    <dbReference type="NCBI Taxonomy" id="370292"/>
    <lineage>
        <taxon>Eukaryota</taxon>
        <taxon>Fungi</taxon>
        <taxon>Dikarya</taxon>
        <taxon>Basidiomycota</taxon>
        <taxon>Agaricomycotina</taxon>
        <taxon>Agaricomycetes</taxon>
        <taxon>Thelephorales</taxon>
        <taxon>Thelephoraceae</taxon>
        <taxon>Thelephora</taxon>
    </lineage>
</organism>
<dbReference type="EMBL" id="MU117964">
    <property type="protein sequence ID" value="KAF9653348.1"/>
    <property type="molecule type" value="Genomic_DNA"/>
</dbReference>
<proteinExistence type="predicted"/>
<evidence type="ECO:0000313" key="1">
    <source>
        <dbReference type="EMBL" id="KAF9653348.1"/>
    </source>
</evidence>
<evidence type="ECO:0000313" key="2">
    <source>
        <dbReference type="Proteomes" id="UP000886501"/>
    </source>
</evidence>
<reference evidence="1" key="1">
    <citation type="submission" date="2019-10" db="EMBL/GenBank/DDBJ databases">
        <authorList>
            <consortium name="DOE Joint Genome Institute"/>
            <person name="Kuo A."/>
            <person name="Miyauchi S."/>
            <person name="Kiss E."/>
            <person name="Drula E."/>
            <person name="Kohler A."/>
            <person name="Sanchez-Garcia M."/>
            <person name="Andreopoulos B."/>
            <person name="Barry K.W."/>
            <person name="Bonito G."/>
            <person name="Buee M."/>
            <person name="Carver A."/>
            <person name="Chen C."/>
            <person name="Cichocki N."/>
            <person name="Clum A."/>
            <person name="Culley D."/>
            <person name="Crous P.W."/>
            <person name="Fauchery L."/>
            <person name="Girlanda M."/>
            <person name="Hayes R."/>
            <person name="Keri Z."/>
            <person name="Labutti K."/>
            <person name="Lipzen A."/>
            <person name="Lombard V."/>
            <person name="Magnuson J."/>
            <person name="Maillard F."/>
            <person name="Morin E."/>
            <person name="Murat C."/>
            <person name="Nolan M."/>
            <person name="Ohm R."/>
            <person name="Pangilinan J."/>
            <person name="Pereira M."/>
            <person name="Perotto S."/>
            <person name="Peter M."/>
            <person name="Riley R."/>
            <person name="Sitrit Y."/>
            <person name="Stielow B."/>
            <person name="Szollosi G."/>
            <person name="Zifcakova L."/>
            <person name="Stursova M."/>
            <person name="Spatafora J.W."/>
            <person name="Tedersoo L."/>
            <person name="Vaario L.-M."/>
            <person name="Yamada A."/>
            <person name="Yan M."/>
            <person name="Wang P."/>
            <person name="Xu J."/>
            <person name="Bruns T."/>
            <person name="Baldrian P."/>
            <person name="Vilgalys R."/>
            <person name="Henrissat B."/>
            <person name="Grigoriev I.V."/>
            <person name="Hibbett D."/>
            <person name="Nagy L.G."/>
            <person name="Martin F.M."/>
        </authorList>
    </citation>
    <scope>NUCLEOTIDE SEQUENCE</scope>
    <source>
        <strain evidence="1">P2</strain>
    </source>
</reference>